<dbReference type="PANTHER" id="PTHR11552">
    <property type="entry name" value="GLUCOSE-METHANOL-CHOLINE GMC OXIDOREDUCTASE"/>
    <property type="match status" value="1"/>
</dbReference>
<gene>
    <name evidence="6" type="ORF">K452DRAFT_362018</name>
</gene>
<feature type="chain" id="PRO_5025431785" evidence="3">
    <location>
        <begin position="17"/>
        <end position="635"/>
    </location>
</feature>
<dbReference type="InterPro" id="IPR007867">
    <property type="entry name" value="GMC_OxRtase_C"/>
</dbReference>
<reference evidence="6" key="1">
    <citation type="journal article" date="2020" name="Stud. Mycol.">
        <title>101 Dothideomycetes genomes: a test case for predicting lifestyles and emergence of pathogens.</title>
        <authorList>
            <person name="Haridas S."/>
            <person name="Albert R."/>
            <person name="Binder M."/>
            <person name="Bloem J."/>
            <person name="Labutti K."/>
            <person name="Salamov A."/>
            <person name="Andreopoulos B."/>
            <person name="Baker S."/>
            <person name="Barry K."/>
            <person name="Bills G."/>
            <person name="Bluhm B."/>
            <person name="Cannon C."/>
            <person name="Castanera R."/>
            <person name="Culley D."/>
            <person name="Daum C."/>
            <person name="Ezra D."/>
            <person name="Gonzalez J."/>
            <person name="Henrissat B."/>
            <person name="Kuo A."/>
            <person name="Liang C."/>
            <person name="Lipzen A."/>
            <person name="Lutzoni F."/>
            <person name="Magnuson J."/>
            <person name="Mondo S."/>
            <person name="Nolan M."/>
            <person name="Ohm R."/>
            <person name="Pangilinan J."/>
            <person name="Park H.-J."/>
            <person name="Ramirez L."/>
            <person name="Alfaro M."/>
            <person name="Sun H."/>
            <person name="Tritt A."/>
            <person name="Yoshinaga Y."/>
            <person name="Zwiers L.-H."/>
            <person name="Turgeon B."/>
            <person name="Goodwin S."/>
            <person name="Spatafora J."/>
            <person name="Crous P."/>
            <person name="Grigoriev I."/>
        </authorList>
    </citation>
    <scope>NUCLEOTIDE SEQUENCE</scope>
    <source>
        <strain evidence="6">CBS 121167</strain>
    </source>
</reference>
<proteinExistence type="inferred from homology"/>
<dbReference type="AlphaFoldDB" id="A0A6A6B0X1"/>
<organism evidence="6 7">
    <name type="scientific">Aplosporella prunicola CBS 121167</name>
    <dbReference type="NCBI Taxonomy" id="1176127"/>
    <lineage>
        <taxon>Eukaryota</taxon>
        <taxon>Fungi</taxon>
        <taxon>Dikarya</taxon>
        <taxon>Ascomycota</taxon>
        <taxon>Pezizomycotina</taxon>
        <taxon>Dothideomycetes</taxon>
        <taxon>Dothideomycetes incertae sedis</taxon>
        <taxon>Botryosphaeriales</taxon>
        <taxon>Aplosporellaceae</taxon>
        <taxon>Aplosporella</taxon>
    </lineage>
</organism>
<dbReference type="Pfam" id="PF05199">
    <property type="entry name" value="GMC_oxred_C"/>
    <property type="match status" value="1"/>
</dbReference>
<evidence type="ECO:0000256" key="3">
    <source>
        <dbReference type="SAM" id="SignalP"/>
    </source>
</evidence>
<evidence type="ECO:0000313" key="7">
    <source>
        <dbReference type="Proteomes" id="UP000799438"/>
    </source>
</evidence>
<name>A0A6A6B0X1_9PEZI</name>
<dbReference type="InterPro" id="IPR036188">
    <property type="entry name" value="FAD/NAD-bd_sf"/>
</dbReference>
<keyword evidence="7" id="KW-1185">Reference proteome</keyword>
<feature type="signal peptide" evidence="3">
    <location>
        <begin position="1"/>
        <end position="16"/>
    </location>
</feature>
<evidence type="ECO:0000259" key="5">
    <source>
        <dbReference type="Pfam" id="PF05199"/>
    </source>
</evidence>
<keyword evidence="2" id="KW-0285">Flavoprotein</keyword>
<dbReference type="GeneID" id="54303974"/>
<feature type="domain" description="Glucose-methanol-choline oxidoreductase C-terminal" evidence="5">
    <location>
        <begin position="485"/>
        <end position="622"/>
    </location>
</feature>
<evidence type="ECO:0000259" key="4">
    <source>
        <dbReference type="Pfam" id="PF00732"/>
    </source>
</evidence>
<keyword evidence="2" id="KW-0274">FAD</keyword>
<dbReference type="GO" id="GO:0016614">
    <property type="term" value="F:oxidoreductase activity, acting on CH-OH group of donors"/>
    <property type="evidence" value="ECO:0007669"/>
    <property type="project" value="InterPro"/>
</dbReference>
<dbReference type="InterPro" id="IPR000172">
    <property type="entry name" value="GMC_OxRdtase_N"/>
</dbReference>
<dbReference type="RefSeq" id="XP_033392926.1">
    <property type="nucleotide sequence ID" value="XM_033546468.1"/>
</dbReference>
<keyword evidence="3" id="KW-0732">Signal</keyword>
<accession>A0A6A6B0X1</accession>
<dbReference type="OrthoDB" id="269227at2759"/>
<sequence length="635" mass="69487">MKLVSTLSILAHLSLAYFVPLSRSSGSDSDPASWGSDSDSFESEDTYDYIVVGSGPGGGPLSANLARAGHSVLLLEAGSDEGTNPNVTLVANINKAINDPSTHWNFWVSHYDDPEEEAKYLHQVWQAPDGSYYVGQHPPVNSTGYERLGIWYPRAGTLGGCAMHNAASSILPNDEDWNFIADSTGDESWTAENMRKYLVRLERNLYLPRGTPGHGFDGWLNTTMRRGSSGNQTGVSDGTIIAESLVRVTGGDPSQALQYIQRDPNALDPQRDFKTGIFGGVLHADQQGHRDNPNNYIHATLADASNYPLTLQLNSLVTKILFDDENKRPENSVPTAIGVEYLQGQSLYKADPRYNANQRGVKRQAYARREVIISGGVFNSPQILKLSGIGPAKELANFQIPLVKDLPGVGTNVGDNYEGGLVALAAREIEGDVASAQVFLKSSQSERVRDIHGFCGEFILEGFWPGLPNDYGPNQYECSFVKMRPRSQAGTVTLRSADPRDIPDIHLRFFEKGEDEDLQAMLEGIKLARAALDDIRTNLAPFTELHPCTRVGCTDEDQKEYIKSQVYSHHATGTCAIGDPNNPWAVVDSRFRVIGIDNLRVVDGSVFPVQPGSFPVLPTFMLSEKALEVILADAE</sequence>
<protein>
    <submittedName>
        <fullName evidence="6">GMC oxidoreductase</fullName>
    </submittedName>
</protein>
<evidence type="ECO:0000313" key="6">
    <source>
        <dbReference type="EMBL" id="KAF2137208.1"/>
    </source>
</evidence>
<dbReference type="PANTHER" id="PTHR11552:SF80">
    <property type="entry name" value="GMC OXIDOREDUCTASE"/>
    <property type="match status" value="1"/>
</dbReference>
<dbReference type="GO" id="GO:0050660">
    <property type="term" value="F:flavin adenine dinucleotide binding"/>
    <property type="evidence" value="ECO:0007669"/>
    <property type="project" value="InterPro"/>
</dbReference>
<feature type="binding site" evidence="2">
    <location>
        <position position="317"/>
    </location>
    <ligand>
        <name>FAD</name>
        <dbReference type="ChEBI" id="CHEBI:57692"/>
    </ligand>
</feature>
<dbReference type="Gene3D" id="3.50.50.60">
    <property type="entry name" value="FAD/NAD(P)-binding domain"/>
    <property type="match status" value="2"/>
</dbReference>
<dbReference type="Proteomes" id="UP000799438">
    <property type="component" value="Unassembled WGS sequence"/>
</dbReference>
<dbReference type="Gene3D" id="3.30.560.10">
    <property type="entry name" value="Glucose Oxidase, domain 3"/>
    <property type="match status" value="1"/>
</dbReference>
<dbReference type="PIRSF" id="PIRSF000137">
    <property type="entry name" value="Alcohol_oxidase"/>
    <property type="match status" value="1"/>
</dbReference>
<dbReference type="EMBL" id="ML995505">
    <property type="protein sequence ID" value="KAF2137208.1"/>
    <property type="molecule type" value="Genomic_DNA"/>
</dbReference>
<dbReference type="Pfam" id="PF00732">
    <property type="entry name" value="GMC_oxred_N"/>
    <property type="match status" value="1"/>
</dbReference>
<dbReference type="InterPro" id="IPR012132">
    <property type="entry name" value="GMC_OxRdtase"/>
</dbReference>
<comment type="cofactor">
    <cofactor evidence="2">
        <name>FAD</name>
        <dbReference type="ChEBI" id="CHEBI:57692"/>
    </cofactor>
</comment>
<comment type="similarity">
    <text evidence="1">Belongs to the GMC oxidoreductase family.</text>
</comment>
<feature type="domain" description="Glucose-methanol-choline oxidoreductase N-terminal" evidence="4">
    <location>
        <begin position="152"/>
        <end position="415"/>
    </location>
</feature>
<dbReference type="SUPFAM" id="SSF54373">
    <property type="entry name" value="FAD-linked reductases, C-terminal domain"/>
    <property type="match status" value="1"/>
</dbReference>
<evidence type="ECO:0000256" key="1">
    <source>
        <dbReference type="ARBA" id="ARBA00010790"/>
    </source>
</evidence>
<dbReference type="SUPFAM" id="SSF51905">
    <property type="entry name" value="FAD/NAD(P)-binding domain"/>
    <property type="match status" value="1"/>
</dbReference>
<evidence type="ECO:0000256" key="2">
    <source>
        <dbReference type="PIRSR" id="PIRSR000137-2"/>
    </source>
</evidence>
<feature type="binding site" evidence="2">
    <location>
        <position position="604"/>
    </location>
    <ligand>
        <name>FAD</name>
        <dbReference type="ChEBI" id="CHEBI:57692"/>
    </ligand>
</feature>